<gene>
    <name evidence="2" type="ORF">SAMN02982922_5739</name>
</gene>
<dbReference type="EMBL" id="FXBL01000004">
    <property type="protein sequence ID" value="SMH57299.1"/>
    <property type="molecule type" value="Genomic_DNA"/>
</dbReference>
<name>A0A1X7PYJ5_9HYPH</name>
<organism evidence="2 3">
    <name type="scientific">Mesorhizobium australicum</name>
    <dbReference type="NCBI Taxonomy" id="536018"/>
    <lineage>
        <taxon>Bacteria</taxon>
        <taxon>Pseudomonadati</taxon>
        <taxon>Pseudomonadota</taxon>
        <taxon>Alphaproteobacteria</taxon>
        <taxon>Hyphomicrobiales</taxon>
        <taxon>Phyllobacteriaceae</taxon>
        <taxon>Mesorhizobium</taxon>
    </lineage>
</organism>
<keyword evidence="3" id="KW-1185">Reference proteome</keyword>
<accession>A0A1X7PYJ5</accession>
<sequence>MKRIAGIALVCAALAAPVPLFAQAIAPGEEGELANFLKPEAGKRICYARVYTQEHLAKHPKQKVTEIGFRLAYYRFPPDEFHPQGQRNYYFALTAKRKGNSRLMTARGECSPNGNMIGCGVECDGGGVAVTRRPGDKILVSLGNDGWIRMTEGCDDEGSAVHLEAGEDDREFLLSRLPDSACPPYGAW</sequence>
<dbReference type="AlphaFoldDB" id="A0A1X7PYJ5"/>
<feature type="chain" id="PRO_5011987674" evidence="1">
    <location>
        <begin position="23"/>
        <end position="188"/>
    </location>
</feature>
<reference evidence="2 3" key="1">
    <citation type="submission" date="2017-04" db="EMBL/GenBank/DDBJ databases">
        <authorList>
            <person name="Afonso C.L."/>
            <person name="Miller P.J."/>
            <person name="Scott M.A."/>
            <person name="Spackman E."/>
            <person name="Goraichik I."/>
            <person name="Dimitrov K.M."/>
            <person name="Suarez D.L."/>
            <person name="Swayne D.E."/>
        </authorList>
    </citation>
    <scope>NUCLEOTIDE SEQUENCE [LARGE SCALE GENOMIC DNA]</scope>
    <source>
        <strain evidence="2 3">B5P</strain>
    </source>
</reference>
<dbReference type="OrthoDB" id="7839213at2"/>
<evidence type="ECO:0000256" key="1">
    <source>
        <dbReference type="SAM" id="SignalP"/>
    </source>
</evidence>
<evidence type="ECO:0000313" key="2">
    <source>
        <dbReference type="EMBL" id="SMH57299.1"/>
    </source>
</evidence>
<evidence type="ECO:0000313" key="3">
    <source>
        <dbReference type="Proteomes" id="UP000193083"/>
    </source>
</evidence>
<dbReference type="RefSeq" id="WP_085467297.1">
    <property type="nucleotide sequence ID" value="NZ_FXBL01000004.1"/>
</dbReference>
<dbReference type="Proteomes" id="UP000193083">
    <property type="component" value="Unassembled WGS sequence"/>
</dbReference>
<keyword evidence="1" id="KW-0732">Signal</keyword>
<feature type="signal peptide" evidence="1">
    <location>
        <begin position="1"/>
        <end position="22"/>
    </location>
</feature>
<proteinExistence type="predicted"/>
<protein>
    <submittedName>
        <fullName evidence="2">Uncharacterized protein</fullName>
    </submittedName>
</protein>